<organism evidence="12 13">
    <name type="scientific">Kribbella antibiotica</name>
    <dbReference type="NCBI Taxonomy" id="190195"/>
    <lineage>
        <taxon>Bacteria</taxon>
        <taxon>Bacillati</taxon>
        <taxon>Actinomycetota</taxon>
        <taxon>Actinomycetes</taxon>
        <taxon>Propionibacteriales</taxon>
        <taxon>Kribbellaceae</taxon>
        <taxon>Kribbella</taxon>
    </lineage>
</organism>
<sequence>MTVEPDDGSTKALRLRLADALGKSGDLRTQAWRAAVETVPRETFIPGFFEAIDDPRETMWRPVTPDLVSTRERLELTYTNETWVTQLNHEISAFDTDAPIPGVPTSSSTLPGLVVRMLEELHVGNDDRVLEIGTGTGYSTGLMCARLGQEFVTSVEVDPAVAGRAKQGLAAAGFAPDLVVGDGLVGHQPGALYDRVIATCSVRHIPDAWIAQTRPGGLILTTMLGWLGASSGLVRLEVTGGGKAEGVFLGGTDSFMPARPHAAPPISDDLSSWIDDVDTTERYTDVGPEILDPWDAITPIFIAQLAAPAAQLLSYSLDDGPMLDHVVDASQRAVAILYAPPNGSAVVRQAGPVNLWDQIEMAVLEWLAAGSPALDQFRISITPEAQMVWYGDPNGPLSWNLPTIR</sequence>
<comment type="caution">
    <text evidence="12">The sequence shown here is derived from an EMBL/GenBank/DDBJ whole genome shotgun (WGS) entry which is preliminary data.</text>
</comment>
<name>A0A4R4ZSG7_9ACTN</name>
<dbReference type="NCBIfam" id="TIGR04188">
    <property type="entry name" value="methyltr_grsp"/>
    <property type="match status" value="1"/>
</dbReference>
<dbReference type="GO" id="GO:0005737">
    <property type="term" value="C:cytoplasm"/>
    <property type="evidence" value="ECO:0007669"/>
    <property type="project" value="UniProtKB-SubCell"/>
</dbReference>
<keyword evidence="5" id="KW-0963">Cytoplasm</keyword>
<dbReference type="Pfam" id="PF01135">
    <property type="entry name" value="PCMT"/>
    <property type="match status" value="1"/>
</dbReference>
<evidence type="ECO:0000256" key="11">
    <source>
        <dbReference type="ARBA" id="ARBA00031350"/>
    </source>
</evidence>
<proteinExistence type="inferred from homology"/>
<dbReference type="EMBL" id="SMKX01000018">
    <property type="protein sequence ID" value="TDD61054.1"/>
    <property type="molecule type" value="Genomic_DNA"/>
</dbReference>
<dbReference type="RefSeq" id="WP_132166670.1">
    <property type="nucleotide sequence ID" value="NZ_SMKX01000018.1"/>
</dbReference>
<evidence type="ECO:0000256" key="1">
    <source>
        <dbReference type="ARBA" id="ARBA00004496"/>
    </source>
</evidence>
<dbReference type="Gene3D" id="3.40.50.150">
    <property type="entry name" value="Vaccinia Virus protein VP39"/>
    <property type="match status" value="1"/>
</dbReference>
<dbReference type="InterPro" id="IPR026448">
    <property type="entry name" value="Methyltr_grasp"/>
</dbReference>
<dbReference type="SUPFAM" id="SSF53335">
    <property type="entry name" value="S-adenosyl-L-methionine-dependent methyltransferases"/>
    <property type="match status" value="1"/>
</dbReference>
<dbReference type="GO" id="GO:0032259">
    <property type="term" value="P:methylation"/>
    <property type="evidence" value="ECO:0007669"/>
    <property type="project" value="UniProtKB-KW"/>
</dbReference>
<dbReference type="PANTHER" id="PTHR11579:SF0">
    <property type="entry name" value="PROTEIN-L-ISOASPARTATE(D-ASPARTATE) O-METHYLTRANSFERASE"/>
    <property type="match status" value="1"/>
</dbReference>
<evidence type="ECO:0000313" key="13">
    <source>
        <dbReference type="Proteomes" id="UP000295124"/>
    </source>
</evidence>
<evidence type="ECO:0000256" key="4">
    <source>
        <dbReference type="ARBA" id="ARBA00013346"/>
    </source>
</evidence>
<evidence type="ECO:0000256" key="9">
    <source>
        <dbReference type="ARBA" id="ARBA00030757"/>
    </source>
</evidence>
<gene>
    <name evidence="12" type="ORF">E1263_08670</name>
</gene>
<comment type="similarity">
    <text evidence="2">Belongs to the methyltransferase superfamily. L-isoaspartyl/D-aspartyl protein methyltransferase family.</text>
</comment>
<evidence type="ECO:0000256" key="2">
    <source>
        <dbReference type="ARBA" id="ARBA00005369"/>
    </source>
</evidence>
<reference evidence="12 13" key="1">
    <citation type="submission" date="2019-03" db="EMBL/GenBank/DDBJ databases">
        <title>Draft genome sequences of novel Actinobacteria.</title>
        <authorList>
            <person name="Sahin N."/>
            <person name="Ay H."/>
            <person name="Saygin H."/>
        </authorList>
    </citation>
    <scope>NUCLEOTIDE SEQUENCE [LARGE SCALE GENOMIC DNA]</scope>
    <source>
        <strain evidence="12 13">JCM 13523</strain>
    </source>
</reference>
<evidence type="ECO:0000256" key="5">
    <source>
        <dbReference type="ARBA" id="ARBA00022490"/>
    </source>
</evidence>
<dbReference type="EC" id="2.1.1.77" evidence="3"/>
<dbReference type="InterPro" id="IPR029063">
    <property type="entry name" value="SAM-dependent_MTases_sf"/>
</dbReference>
<dbReference type="CDD" id="cd02440">
    <property type="entry name" value="AdoMet_MTases"/>
    <property type="match status" value="1"/>
</dbReference>
<evidence type="ECO:0000256" key="6">
    <source>
        <dbReference type="ARBA" id="ARBA00022603"/>
    </source>
</evidence>
<keyword evidence="8" id="KW-0949">S-adenosyl-L-methionine</keyword>
<keyword evidence="6 12" id="KW-0489">Methyltransferase</keyword>
<evidence type="ECO:0000256" key="3">
    <source>
        <dbReference type="ARBA" id="ARBA00011890"/>
    </source>
</evidence>
<evidence type="ECO:0000313" key="12">
    <source>
        <dbReference type="EMBL" id="TDD61054.1"/>
    </source>
</evidence>
<evidence type="ECO:0000256" key="8">
    <source>
        <dbReference type="ARBA" id="ARBA00022691"/>
    </source>
</evidence>
<dbReference type="Proteomes" id="UP000295124">
    <property type="component" value="Unassembled WGS sequence"/>
</dbReference>
<dbReference type="GO" id="GO:0004719">
    <property type="term" value="F:protein-L-isoaspartate (D-aspartate) O-methyltransferase activity"/>
    <property type="evidence" value="ECO:0007669"/>
    <property type="project" value="UniProtKB-EC"/>
</dbReference>
<keyword evidence="13" id="KW-1185">Reference proteome</keyword>
<evidence type="ECO:0000256" key="10">
    <source>
        <dbReference type="ARBA" id="ARBA00031323"/>
    </source>
</evidence>
<dbReference type="PANTHER" id="PTHR11579">
    <property type="entry name" value="PROTEIN-L-ISOASPARTATE O-METHYLTRANSFERASE"/>
    <property type="match status" value="1"/>
</dbReference>
<protein>
    <recommendedName>
        <fullName evidence="4">Protein-L-isoaspartate O-methyltransferase</fullName>
        <ecNumber evidence="3">2.1.1.77</ecNumber>
    </recommendedName>
    <alternativeName>
        <fullName evidence="11">L-isoaspartyl protein carboxyl methyltransferase</fullName>
    </alternativeName>
    <alternativeName>
        <fullName evidence="9">Protein L-isoaspartyl methyltransferase</fullName>
    </alternativeName>
    <alternativeName>
        <fullName evidence="10">Protein-beta-aspartate methyltransferase</fullName>
    </alternativeName>
</protein>
<dbReference type="OrthoDB" id="4280289at2"/>
<dbReference type="AlphaFoldDB" id="A0A4R4ZSG7"/>
<comment type="subcellular location">
    <subcellularLocation>
        <location evidence="1">Cytoplasm</location>
    </subcellularLocation>
</comment>
<dbReference type="InterPro" id="IPR000682">
    <property type="entry name" value="PCMT"/>
</dbReference>
<accession>A0A4R4ZSG7</accession>
<evidence type="ECO:0000256" key="7">
    <source>
        <dbReference type="ARBA" id="ARBA00022679"/>
    </source>
</evidence>
<keyword evidence="7 12" id="KW-0808">Transferase</keyword>